<evidence type="ECO:0000256" key="7">
    <source>
        <dbReference type="ARBA" id="ARBA00022833"/>
    </source>
</evidence>
<keyword evidence="10" id="KW-0804">Transcription</keyword>
<dbReference type="GO" id="GO:0005634">
    <property type="term" value="C:nucleus"/>
    <property type="evidence" value="ECO:0007669"/>
    <property type="project" value="UniProtKB-SubCell"/>
</dbReference>
<dbReference type="InterPro" id="IPR013087">
    <property type="entry name" value="Znf_C2H2_type"/>
</dbReference>
<keyword evidence="4" id="KW-0479">Metal-binding</keyword>
<dbReference type="GO" id="GO:0000981">
    <property type="term" value="F:DNA-binding transcription factor activity, RNA polymerase II-specific"/>
    <property type="evidence" value="ECO:0007669"/>
    <property type="project" value="TreeGrafter"/>
</dbReference>
<dbReference type="InterPro" id="IPR036236">
    <property type="entry name" value="Znf_C2H2_sf"/>
</dbReference>
<dbReference type="Proteomes" id="UP000228934">
    <property type="component" value="Unassembled WGS sequence"/>
</dbReference>
<reference evidence="15" key="1">
    <citation type="journal article" date="2017" name="Nat. Commun.">
        <title>The North American bullfrog draft genome provides insight into hormonal regulation of long noncoding RNA.</title>
        <authorList>
            <person name="Hammond S.A."/>
            <person name="Warren R.L."/>
            <person name="Vandervalk B.P."/>
            <person name="Kucuk E."/>
            <person name="Khan H."/>
            <person name="Gibb E.A."/>
            <person name="Pandoh P."/>
            <person name="Kirk H."/>
            <person name="Zhao Y."/>
            <person name="Jones M."/>
            <person name="Mungall A.J."/>
            <person name="Coope R."/>
            <person name="Pleasance S."/>
            <person name="Moore R.A."/>
            <person name="Holt R.A."/>
            <person name="Round J.M."/>
            <person name="Ohora S."/>
            <person name="Walle B.V."/>
            <person name="Veldhoen N."/>
            <person name="Helbing C.C."/>
            <person name="Birol I."/>
        </authorList>
    </citation>
    <scope>NUCLEOTIDE SEQUENCE [LARGE SCALE GENOMIC DNA]</scope>
</reference>
<evidence type="ECO:0000256" key="4">
    <source>
        <dbReference type="ARBA" id="ARBA00022723"/>
    </source>
</evidence>
<organism evidence="14 15">
    <name type="scientific">Aquarana catesbeiana</name>
    <name type="common">American bullfrog</name>
    <name type="synonym">Rana catesbeiana</name>
    <dbReference type="NCBI Taxonomy" id="8400"/>
    <lineage>
        <taxon>Eukaryota</taxon>
        <taxon>Metazoa</taxon>
        <taxon>Chordata</taxon>
        <taxon>Craniata</taxon>
        <taxon>Vertebrata</taxon>
        <taxon>Euteleostomi</taxon>
        <taxon>Amphibia</taxon>
        <taxon>Batrachia</taxon>
        <taxon>Anura</taxon>
        <taxon>Neobatrachia</taxon>
        <taxon>Ranoidea</taxon>
        <taxon>Ranidae</taxon>
        <taxon>Aquarana</taxon>
    </lineage>
</organism>
<keyword evidence="9" id="KW-0805">Transcription regulation</keyword>
<dbReference type="FunFam" id="3.30.160.60:FF:000460">
    <property type="entry name" value="Putative zinc finger protein 740"/>
    <property type="match status" value="1"/>
</dbReference>
<dbReference type="OrthoDB" id="3437960at2759"/>
<evidence type="ECO:0000256" key="12">
    <source>
        <dbReference type="PROSITE-ProRule" id="PRU00042"/>
    </source>
</evidence>
<dbReference type="SMART" id="SM00355">
    <property type="entry name" value="ZnF_C2H2"/>
    <property type="match status" value="2"/>
</dbReference>
<evidence type="ECO:0000256" key="8">
    <source>
        <dbReference type="ARBA" id="ARBA00022843"/>
    </source>
</evidence>
<evidence type="ECO:0000256" key="2">
    <source>
        <dbReference type="ARBA" id="ARBA00006991"/>
    </source>
</evidence>
<dbReference type="AlphaFoldDB" id="A0A2G9RSL2"/>
<evidence type="ECO:0000256" key="5">
    <source>
        <dbReference type="ARBA" id="ARBA00022737"/>
    </source>
</evidence>
<evidence type="ECO:0000256" key="10">
    <source>
        <dbReference type="ARBA" id="ARBA00023163"/>
    </source>
</evidence>
<dbReference type="PANTHER" id="PTHR24394">
    <property type="entry name" value="ZINC FINGER PROTEIN"/>
    <property type="match status" value="1"/>
</dbReference>
<dbReference type="Pfam" id="PF00096">
    <property type="entry name" value="zf-C2H2"/>
    <property type="match status" value="2"/>
</dbReference>
<evidence type="ECO:0000313" key="15">
    <source>
        <dbReference type="Proteomes" id="UP000228934"/>
    </source>
</evidence>
<keyword evidence="15" id="KW-1185">Reference proteome</keyword>
<accession>A0A2G9RSL2</accession>
<dbReference type="EMBL" id="KV930377">
    <property type="protein sequence ID" value="PIO30872.1"/>
    <property type="molecule type" value="Genomic_DNA"/>
</dbReference>
<comment type="subcellular location">
    <subcellularLocation>
        <location evidence="1">Nucleus</location>
    </subcellularLocation>
</comment>
<keyword evidence="6 12" id="KW-0863">Zinc-finger</keyword>
<dbReference type="Gene3D" id="3.30.160.60">
    <property type="entry name" value="Classic Zinc Finger"/>
    <property type="match status" value="2"/>
</dbReference>
<feature type="domain" description="C2H2-type" evidence="13">
    <location>
        <begin position="88"/>
        <end position="115"/>
    </location>
</feature>
<feature type="domain" description="C2H2-type" evidence="13">
    <location>
        <begin position="60"/>
        <end position="87"/>
    </location>
</feature>
<keyword evidence="7" id="KW-0862">Zinc</keyword>
<dbReference type="GO" id="GO:0008270">
    <property type="term" value="F:zinc ion binding"/>
    <property type="evidence" value="ECO:0007669"/>
    <property type="project" value="UniProtKB-KW"/>
</dbReference>
<proteinExistence type="inferred from homology"/>
<evidence type="ECO:0000259" key="13">
    <source>
        <dbReference type="PROSITE" id="PS50157"/>
    </source>
</evidence>
<keyword evidence="5" id="KW-0677">Repeat</keyword>
<keyword evidence="11" id="KW-0539">Nucleus</keyword>
<evidence type="ECO:0000313" key="14">
    <source>
        <dbReference type="EMBL" id="PIO30872.1"/>
    </source>
</evidence>
<keyword evidence="8" id="KW-0832">Ubl conjugation</keyword>
<keyword evidence="3" id="KW-1017">Isopeptide bond</keyword>
<evidence type="ECO:0000256" key="11">
    <source>
        <dbReference type="ARBA" id="ARBA00023242"/>
    </source>
</evidence>
<evidence type="ECO:0000256" key="1">
    <source>
        <dbReference type="ARBA" id="ARBA00004123"/>
    </source>
</evidence>
<evidence type="ECO:0000256" key="3">
    <source>
        <dbReference type="ARBA" id="ARBA00022499"/>
    </source>
</evidence>
<sequence length="124" mass="14618">YGIETYHSGPTKNSKPNMGTFQKTHQAYLYVYVLGLVQVYLHTHRVTMLTETCSLAQRPFECDMCDMKFVQKYHLDRHRRVHSGEKPFKCERCKQAFSRTDRLLRHKRLCQGNRPPNADTELVV</sequence>
<name>A0A2G9RSL2_AQUCT</name>
<dbReference type="PROSITE" id="PS50157">
    <property type="entry name" value="ZINC_FINGER_C2H2_2"/>
    <property type="match status" value="2"/>
</dbReference>
<dbReference type="PANTHER" id="PTHR24394:SF44">
    <property type="entry name" value="ZINC FINGER PROTEIN 271-LIKE"/>
    <property type="match status" value="1"/>
</dbReference>
<comment type="similarity">
    <text evidence="2">Belongs to the krueppel C2H2-type zinc-finger protein family.</text>
</comment>
<gene>
    <name evidence="14" type="ORF">AB205_0193230</name>
</gene>
<evidence type="ECO:0000256" key="9">
    <source>
        <dbReference type="ARBA" id="ARBA00023015"/>
    </source>
</evidence>
<protein>
    <recommendedName>
        <fullName evidence="13">C2H2-type domain-containing protein</fullName>
    </recommendedName>
</protein>
<feature type="non-terminal residue" evidence="14">
    <location>
        <position position="1"/>
    </location>
</feature>
<dbReference type="PROSITE" id="PS00028">
    <property type="entry name" value="ZINC_FINGER_C2H2_1"/>
    <property type="match status" value="1"/>
</dbReference>
<dbReference type="FunFam" id="3.30.160.60:FF:000042">
    <property type="entry name" value="Zinc finger protein 148"/>
    <property type="match status" value="1"/>
</dbReference>
<evidence type="ECO:0000256" key="6">
    <source>
        <dbReference type="ARBA" id="ARBA00022771"/>
    </source>
</evidence>
<dbReference type="SUPFAM" id="SSF57667">
    <property type="entry name" value="beta-beta-alpha zinc fingers"/>
    <property type="match status" value="1"/>
</dbReference>